<evidence type="ECO:0000313" key="1">
    <source>
        <dbReference type="EMBL" id="KAJ7767645.1"/>
    </source>
</evidence>
<keyword evidence="2" id="KW-1185">Reference proteome</keyword>
<evidence type="ECO:0000313" key="2">
    <source>
        <dbReference type="Proteomes" id="UP001215598"/>
    </source>
</evidence>
<dbReference type="Proteomes" id="UP001215598">
    <property type="component" value="Unassembled WGS sequence"/>
</dbReference>
<protein>
    <submittedName>
        <fullName evidence="1">Uncharacterized protein</fullName>
    </submittedName>
</protein>
<dbReference type="AlphaFoldDB" id="A0AAD7JPD6"/>
<sequence>MQPAHSKAAADPLVRVSSSLDGGFPIPCEVGGRPRCSRPACLGLKRRKLFGRSGDAGCMRCELVVTWVSCFRFVLSGVWRLGVEGASRRCGDGLPPGASASHFWLRLSFSGGRAYCLPPSDGQLLPALFVPVLRAPPWTCFVFLAGTGFPSIPAWRDSTIDPAPTVIANGPSDSAAVEQPIEECAAAPSIVAQTFLLPETCWGRGVPFPPPPGIRQRAFPSAPFHSFLYSLFIHLPAPMATRRLYPRCRRGIVLLSFDYIPTASSVHFPLHPSVVDGRAVLDISRGRDRGVRIVGLATSTTRDATSYILYQHHPGMPPPSSPTMPCPLVTNWSGGALASAALADEFGARRGRSRWTPGLANCRTSFLNSALLAHVERPRLVSGFSVRMGSGVETPGWIL</sequence>
<proteinExistence type="predicted"/>
<name>A0AAD7JPD6_9AGAR</name>
<gene>
    <name evidence="1" type="ORF">B0H16DRAFT_1882387</name>
</gene>
<accession>A0AAD7JPD6</accession>
<dbReference type="EMBL" id="JARKIB010000021">
    <property type="protein sequence ID" value="KAJ7767645.1"/>
    <property type="molecule type" value="Genomic_DNA"/>
</dbReference>
<reference evidence="1" key="1">
    <citation type="submission" date="2023-03" db="EMBL/GenBank/DDBJ databases">
        <title>Massive genome expansion in bonnet fungi (Mycena s.s.) driven by repeated elements and novel gene families across ecological guilds.</title>
        <authorList>
            <consortium name="Lawrence Berkeley National Laboratory"/>
            <person name="Harder C.B."/>
            <person name="Miyauchi S."/>
            <person name="Viragh M."/>
            <person name="Kuo A."/>
            <person name="Thoen E."/>
            <person name="Andreopoulos B."/>
            <person name="Lu D."/>
            <person name="Skrede I."/>
            <person name="Drula E."/>
            <person name="Henrissat B."/>
            <person name="Morin E."/>
            <person name="Kohler A."/>
            <person name="Barry K."/>
            <person name="LaButti K."/>
            <person name="Morin E."/>
            <person name="Salamov A."/>
            <person name="Lipzen A."/>
            <person name="Mereny Z."/>
            <person name="Hegedus B."/>
            <person name="Baldrian P."/>
            <person name="Stursova M."/>
            <person name="Weitz H."/>
            <person name="Taylor A."/>
            <person name="Grigoriev I.V."/>
            <person name="Nagy L.G."/>
            <person name="Martin F."/>
            <person name="Kauserud H."/>
        </authorList>
    </citation>
    <scope>NUCLEOTIDE SEQUENCE</scope>
    <source>
        <strain evidence="1">CBHHK182m</strain>
    </source>
</reference>
<organism evidence="1 2">
    <name type="scientific">Mycena metata</name>
    <dbReference type="NCBI Taxonomy" id="1033252"/>
    <lineage>
        <taxon>Eukaryota</taxon>
        <taxon>Fungi</taxon>
        <taxon>Dikarya</taxon>
        <taxon>Basidiomycota</taxon>
        <taxon>Agaricomycotina</taxon>
        <taxon>Agaricomycetes</taxon>
        <taxon>Agaricomycetidae</taxon>
        <taxon>Agaricales</taxon>
        <taxon>Marasmiineae</taxon>
        <taxon>Mycenaceae</taxon>
        <taxon>Mycena</taxon>
    </lineage>
</organism>
<comment type="caution">
    <text evidence="1">The sequence shown here is derived from an EMBL/GenBank/DDBJ whole genome shotgun (WGS) entry which is preliminary data.</text>
</comment>